<gene>
    <name evidence="2" type="ORF">BN1723_019689</name>
</gene>
<evidence type="ECO:0000256" key="1">
    <source>
        <dbReference type="SAM" id="MobiDB-lite"/>
    </source>
</evidence>
<organism evidence="2 3">
    <name type="scientific">Verticillium longisporum</name>
    <name type="common">Verticillium dahliae var. longisporum</name>
    <dbReference type="NCBI Taxonomy" id="100787"/>
    <lineage>
        <taxon>Eukaryota</taxon>
        <taxon>Fungi</taxon>
        <taxon>Dikarya</taxon>
        <taxon>Ascomycota</taxon>
        <taxon>Pezizomycotina</taxon>
        <taxon>Sordariomycetes</taxon>
        <taxon>Hypocreomycetidae</taxon>
        <taxon>Glomerellales</taxon>
        <taxon>Plectosphaerellaceae</taxon>
        <taxon>Verticillium</taxon>
    </lineage>
</organism>
<evidence type="ECO:0000313" key="2">
    <source>
        <dbReference type="EMBL" id="CRK45282.1"/>
    </source>
</evidence>
<dbReference type="AlphaFoldDB" id="A0A0G4NFP2"/>
<feature type="compositionally biased region" description="Basic residues" evidence="1">
    <location>
        <begin position="30"/>
        <end position="39"/>
    </location>
</feature>
<name>A0A0G4NFP2_VERLO</name>
<feature type="region of interest" description="Disordered" evidence="1">
    <location>
        <begin position="1"/>
        <end position="71"/>
    </location>
</feature>
<proteinExistence type="predicted"/>
<accession>A0A0G4NFP2</accession>
<evidence type="ECO:0000313" key="3">
    <source>
        <dbReference type="Proteomes" id="UP000045706"/>
    </source>
</evidence>
<dbReference type="Proteomes" id="UP000045706">
    <property type="component" value="Unassembled WGS sequence"/>
</dbReference>
<protein>
    <submittedName>
        <fullName evidence="2">Uncharacterized protein</fullName>
    </submittedName>
</protein>
<feature type="compositionally biased region" description="Polar residues" evidence="1">
    <location>
        <begin position="44"/>
        <end position="71"/>
    </location>
</feature>
<dbReference type="EMBL" id="CVQI01034679">
    <property type="protein sequence ID" value="CRK45282.1"/>
    <property type="molecule type" value="Genomic_DNA"/>
</dbReference>
<sequence>MAATVLRSASTSQGNPKRKEGKGPMQRDVPRKRRTRKCGPSHPPWSSRSRITQRNSCRSPTRITAFSSTRR</sequence>
<reference evidence="3" key="1">
    <citation type="submission" date="2015-05" db="EMBL/GenBank/DDBJ databases">
        <authorList>
            <person name="Fogelqvist Johan"/>
        </authorList>
    </citation>
    <scope>NUCLEOTIDE SEQUENCE [LARGE SCALE GENOMIC DNA]</scope>
</reference>